<organism evidence="1 2">
    <name type="scientific">Engystomops pustulosus</name>
    <name type="common">Tungara frog</name>
    <name type="synonym">Physalaemus pustulosus</name>
    <dbReference type="NCBI Taxonomy" id="76066"/>
    <lineage>
        <taxon>Eukaryota</taxon>
        <taxon>Metazoa</taxon>
        <taxon>Chordata</taxon>
        <taxon>Craniata</taxon>
        <taxon>Vertebrata</taxon>
        <taxon>Euteleostomi</taxon>
        <taxon>Amphibia</taxon>
        <taxon>Batrachia</taxon>
        <taxon>Anura</taxon>
        <taxon>Neobatrachia</taxon>
        <taxon>Hyloidea</taxon>
        <taxon>Leptodactylidae</taxon>
        <taxon>Leiuperinae</taxon>
        <taxon>Engystomops</taxon>
    </lineage>
</organism>
<reference evidence="1" key="1">
    <citation type="thesis" date="2020" institute="ProQuest LLC" country="789 East Eisenhower Parkway, Ann Arbor, MI, USA">
        <title>Comparative Genomics and Chromosome Evolution.</title>
        <authorList>
            <person name="Mudd A.B."/>
        </authorList>
    </citation>
    <scope>NUCLEOTIDE SEQUENCE</scope>
    <source>
        <strain evidence="1">237g6f4</strain>
        <tissue evidence="1">Blood</tissue>
    </source>
</reference>
<accession>A0AAV6ZZ37</accession>
<gene>
    <name evidence="1" type="ORF">GDO81_003783</name>
</gene>
<name>A0AAV6ZZ37_ENGPU</name>
<proteinExistence type="predicted"/>
<dbReference type="AlphaFoldDB" id="A0AAV6ZZ37"/>
<dbReference type="Proteomes" id="UP000824782">
    <property type="component" value="Unassembled WGS sequence"/>
</dbReference>
<sequence>MVLHILTFNQGAYMSFFSQKALKKEENQLIRDFIVPTDYGPEYYRHLALSLWVLDRNSASSELFHITNQKFTTSRTRSRTTLAARG</sequence>
<comment type="caution">
    <text evidence="1">The sequence shown here is derived from an EMBL/GenBank/DDBJ whole genome shotgun (WGS) entry which is preliminary data.</text>
</comment>
<evidence type="ECO:0000313" key="2">
    <source>
        <dbReference type="Proteomes" id="UP000824782"/>
    </source>
</evidence>
<evidence type="ECO:0000313" key="1">
    <source>
        <dbReference type="EMBL" id="KAG8554396.1"/>
    </source>
</evidence>
<dbReference type="EMBL" id="WNYA01000010">
    <property type="protein sequence ID" value="KAG8554396.1"/>
    <property type="molecule type" value="Genomic_DNA"/>
</dbReference>
<keyword evidence="2" id="KW-1185">Reference proteome</keyword>
<protein>
    <submittedName>
        <fullName evidence="1">Uncharacterized protein</fullName>
    </submittedName>
</protein>